<protein>
    <submittedName>
        <fullName evidence="1">Uncharacterized protein</fullName>
    </submittedName>
</protein>
<comment type="caution">
    <text evidence="1">The sequence shown here is derived from an EMBL/GenBank/DDBJ whole genome shotgun (WGS) entry which is preliminary data.</text>
</comment>
<reference evidence="2" key="1">
    <citation type="journal article" date="2014" name="Environ. Microbiol.">
        <title>Comparative genomics of the marine bacterial genus Glaciecola reveals the high degree of genomic diversity and genomic characteristic for cold adaptation.</title>
        <authorList>
            <person name="Qin Q.L."/>
            <person name="Xie B.B."/>
            <person name="Yu Y."/>
            <person name="Shu Y.L."/>
            <person name="Rong J.C."/>
            <person name="Zhang Y.J."/>
            <person name="Zhao D.L."/>
            <person name="Chen X.L."/>
            <person name="Zhang X.Y."/>
            <person name="Chen B."/>
            <person name="Zhou B.C."/>
            <person name="Zhang Y.Z."/>
        </authorList>
    </citation>
    <scope>NUCLEOTIDE SEQUENCE [LARGE SCALE GENOMIC DNA]</scope>
    <source>
        <strain evidence="2">LMG 21857</strain>
    </source>
</reference>
<evidence type="ECO:0000313" key="1">
    <source>
        <dbReference type="EMBL" id="GAC33330.1"/>
    </source>
</evidence>
<evidence type="ECO:0000313" key="2">
    <source>
        <dbReference type="Proteomes" id="UP000006322"/>
    </source>
</evidence>
<gene>
    <name evidence="1" type="ORF">GPLA_2425</name>
</gene>
<dbReference type="AlphaFoldDB" id="K7ADF7"/>
<organism evidence="1 2">
    <name type="scientific">Paraglaciecola polaris LMG 21857</name>
    <dbReference type="NCBI Taxonomy" id="1129793"/>
    <lineage>
        <taxon>Bacteria</taxon>
        <taxon>Pseudomonadati</taxon>
        <taxon>Pseudomonadota</taxon>
        <taxon>Gammaproteobacteria</taxon>
        <taxon>Alteromonadales</taxon>
        <taxon>Alteromonadaceae</taxon>
        <taxon>Paraglaciecola</taxon>
    </lineage>
</organism>
<name>K7ADF7_9ALTE</name>
<dbReference type="EMBL" id="BAER01000057">
    <property type="protein sequence ID" value="GAC33330.1"/>
    <property type="molecule type" value="Genomic_DNA"/>
</dbReference>
<keyword evidence="2" id="KW-1185">Reference proteome</keyword>
<sequence>MLLFNNKLTVKGAKFIFLASFNYKKTIKGTVSEYLAEPMRPEPSKL</sequence>
<proteinExistence type="predicted"/>
<dbReference type="Proteomes" id="UP000006322">
    <property type="component" value="Unassembled WGS sequence"/>
</dbReference>
<accession>K7ADF7</accession>